<organism evidence="1 2">
    <name type="scientific">Plectus sambesii</name>
    <dbReference type="NCBI Taxonomy" id="2011161"/>
    <lineage>
        <taxon>Eukaryota</taxon>
        <taxon>Metazoa</taxon>
        <taxon>Ecdysozoa</taxon>
        <taxon>Nematoda</taxon>
        <taxon>Chromadorea</taxon>
        <taxon>Plectida</taxon>
        <taxon>Plectina</taxon>
        <taxon>Plectoidea</taxon>
        <taxon>Plectidae</taxon>
        <taxon>Plectus</taxon>
    </lineage>
</organism>
<proteinExistence type="predicted"/>
<protein>
    <submittedName>
        <fullName evidence="2">Glucuronosyltransferase</fullName>
    </submittedName>
</protein>
<dbReference type="WBParaSite" id="PSAMB.scaffold11732size3162.g34372.t1">
    <property type="protein sequence ID" value="PSAMB.scaffold11732size3162.g34372.t1"/>
    <property type="gene ID" value="PSAMB.scaffold11732size3162.g34372"/>
</dbReference>
<keyword evidence="1" id="KW-1185">Reference proteome</keyword>
<evidence type="ECO:0000313" key="2">
    <source>
        <dbReference type="WBParaSite" id="PSAMB.scaffold11732size3162.g34372.t1"/>
    </source>
</evidence>
<dbReference type="AlphaFoldDB" id="A0A914UQ81"/>
<dbReference type="SUPFAM" id="SSF53756">
    <property type="entry name" value="UDP-Glycosyltransferase/glycogen phosphorylase"/>
    <property type="match status" value="1"/>
</dbReference>
<evidence type="ECO:0000313" key="1">
    <source>
        <dbReference type="Proteomes" id="UP000887566"/>
    </source>
</evidence>
<dbReference type="Proteomes" id="UP000887566">
    <property type="component" value="Unplaced"/>
</dbReference>
<name>A0A914UQ81_9BILA</name>
<accession>A0A914UQ81</accession>
<sequence>MSTIGVLFVFAVCLFGYTKSYKVLIYSPTIGHSHCNFMGKIADTLLDAGHEVLVYVPVVDPDVPTNGTKRAPVLRVDVMDDPTLFSTSPIKSDPFNENFDFLNDEGGIQLLGKMLAHACT</sequence>
<reference evidence="2" key="1">
    <citation type="submission" date="2022-11" db="UniProtKB">
        <authorList>
            <consortium name="WormBaseParasite"/>
        </authorList>
    </citation>
    <scope>IDENTIFICATION</scope>
</reference>